<feature type="region of interest" description="Disordered" evidence="1">
    <location>
        <begin position="169"/>
        <end position="203"/>
    </location>
</feature>
<keyword evidence="2" id="KW-0472">Membrane</keyword>
<dbReference type="InterPro" id="IPR053779">
    <property type="entry name" value="GlpR"/>
</dbReference>
<sequence>MNILTSLLVVGLVVAWLVVLVPMVSRSRARVPQMRYEGEGHRVLARDGRSVSARRRTRVAGAVPSAAVGSFNSVRGDRSMREEAVPVSVGSGFDQQHPADAAEEWQAAQAEAARRRTPEPEVTQDEQEQPQGRFARFGRIRRGSHPAAPAELETGLDEAPEAAPDMYEDADAEQWGGDDEQRPETDEHVADEQMRPIPRRAGRGGFDPDAAAVAQAFRYSRRRRVAFTLLIATVALAAIALILTPVAWIGSALAGVLLVGYLVYLRRQVRIEDAVRQRRMARLQRARQIRPEHTAGARTDLGPIPGPASPVNLHRTRQIVAVDDDDPAFDDLVHYEPIEYRRAVGQ</sequence>
<dbReference type="RefSeq" id="WP_205256295.1">
    <property type="nucleotide sequence ID" value="NZ_BAAAPV010000001.1"/>
</dbReference>
<name>A0A938YN06_9ACTN</name>
<feature type="transmembrane region" description="Helical" evidence="2">
    <location>
        <begin position="6"/>
        <end position="25"/>
    </location>
</feature>
<dbReference type="NCBIfam" id="NF045516">
    <property type="entry name" value="GlpR"/>
    <property type="match status" value="1"/>
</dbReference>
<keyword evidence="4" id="KW-1185">Reference proteome</keyword>
<feature type="region of interest" description="Disordered" evidence="1">
    <location>
        <begin position="88"/>
        <end position="156"/>
    </location>
</feature>
<feature type="compositionally biased region" description="Basic and acidic residues" evidence="1">
    <location>
        <begin position="179"/>
        <end position="194"/>
    </location>
</feature>
<feature type="compositionally biased region" description="Acidic residues" evidence="1">
    <location>
        <begin position="169"/>
        <end position="178"/>
    </location>
</feature>
<dbReference type="AlphaFoldDB" id="A0A938YN06"/>
<evidence type="ECO:0000256" key="1">
    <source>
        <dbReference type="SAM" id="MobiDB-lite"/>
    </source>
</evidence>
<feature type="transmembrane region" description="Helical" evidence="2">
    <location>
        <begin position="248"/>
        <end position="265"/>
    </location>
</feature>
<evidence type="ECO:0000313" key="4">
    <source>
        <dbReference type="Proteomes" id="UP000663801"/>
    </source>
</evidence>
<dbReference type="EMBL" id="JAERWL010000006">
    <property type="protein sequence ID" value="MBM9476209.1"/>
    <property type="molecule type" value="Genomic_DNA"/>
</dbReference>
<keyword evidence="2" id="KW-0812">Transmembrane</keyword>
<gene>
    <name evidence="3" type="ORF">JL107_07110</name>
</gene>
<evidence type="ECO:0000313" key="3">
    <source>
        <dbReference type="EMBL" id="MBM9476209.1"/>
    </source>
</evidence>
<evidence type="ECO:0008006" key="5">
    <source>
        <dbReference type="Google" id="ProtNLM"/>
    </source>
</evidence>
<accession>A0A938YN06</accession>
<keyword evidence="2" id="KW-1133">Transmembrane helix</keyword>
<organism evidence="3 4">
    <name type="scientific">Nakamurella flavida</name>
    <dbReference type="NCBI Taxonomy" id="363630"/>
    <lineage>
        <taxon>Bacteria</taxon>
        <taxon>Bacillati</taxon>
        <taxon>Actinomycetota</taxon>
        <taxon>Actinomycetes</taxon>
        <taxon>Nakamurellales</taxon>
        <taxon>Nakamurellaceae</taxon>
        <taxon>Nakamurella</taxon>
    </lineage>
</organism>
<dbReference type="Proteomes" id="UP000663801">
    <property type="component" value="Unassembled WGS sequence"/>
</dbReference>
<evidence type="ECO:0000256" key="2">
    <source>
        <dbReference type="SAM" id="Phobius"/>
    </source>
</evidence>
<reference evidence="3" key="1">
    <citation type="submission" date="2021-01" db="EMBL/GenBank/DDBJ databases">
        <title>KCTC 19127 draft genome.</title>
        <authorList>
            <person name="An D."/>
        </authorList>
    </citation>
    <scope>NUCLEOTIDE SEQUENCE</scope>
    <source>
        <strain evidence="3">KCTC 19127</strain>
    </source>
</reference>
<feature type="transmembrane region" description="Helical" evidence="2">
    <location>
        <begin position="225"/>
        <end position="242"/>
    </location>
</feature>
<comment type="caution">
    <text evidence="3">The sequence shown here is derived from an EMBL/GenBank/DDBJ whole genome shotgun (WGS) entry which is preliminary data.</text>
</comment>
<proteinExistence type="predicted"/>
<protein>
    <recommendedName>
        <fullName evidence="5">Transmembrane protein</fullName>
    </recommendedName>
</protein>